<dbReference type="SUPFAM" id="SSF52980">
    <property type="entry name" value="Restriction endonuclease-like"/>
    <property type="match status" value="1"/>
</dbReference>
<dbReference type="InterPro" id="IPR019080">
    <property type="entry name" value="YqaJ_viral_recombinase"/>
</dbReference>
<gene>
    <name evidence="5" type="ORF">ACJMK2_002133</name>
</gene>
<keyword evidence="3" id="KW-0862">Zinc</keyword>
<evidence type="ECO:0000313" key="6">
    <source>
        <dbReference type="Proteomes" id="UP001634394"/>
    </source>
</evidence>
<evidence type="ECO:0000256" key="2">
    <source>
        <dbReference type="ARBA" id="ARBA00022771"/>
    </source>
</evidence>
<dbReference type="PANTHER" id="PTHR47526">
    <property type="entry name" value="ATP-DEPENDENT DNA HELICASE"/>
    <property type="match status" value="1"/>
</dbReference>
<evidence type="ECO:0000259" key="4">
    <source>
        <dbReference type="SMART" id="SM00249"/>
    </source>
</evidence>
<protein>
    <recommendedName>
        <fullName evidence="4">Zinc finger PHD-type domain-containing protein</fullName>
    </recommendedName>
</protein>
<organism evidence="5 6">
    <name type="scientific">Sinanodonta woodiana</name>
    <name type="common">Chinese pond mussel</name>
    <name type="synonym">Anodonta woodiana</name>
    <dbReference type="NCBI Taxonomy" id="1069815"/>
    <lineage>
        <taxon>Eukaryota</taxon>
        <taxon>Metazoa</taxon>
        <taxon>Spiralia</taxon>
        <taxon>Lophotrochozoa</taxon>
        <taxon>Mollusca</taxon>
        <taxon>Bivalvia</taxon>
        <taxon>Autobranchia</taxon>
        <taxon>Heteroconchia</taxon>
        <taxon>Palaeoheterodonta</taxon>
        <taxon>Unionida</taxon>
        <taxon>Unionoidea</taxon>
        <taxon>Unionidae</taxon>
        <taxon>Unioninae</taxon>
        <taxon>Sinanodonta</taxon>
    </lineage>
</organism>
<dbReference type="PANTHER" id="PTHR47526:SF3">
    <property type="entry name" value="PHD-TYPE DOMAIN-CONTAINING PROTEIN"/>
    <property type="match status" value="1"/>
</dbReference>
<dbReference type="CDD" id="cd22343">
    <property type="entry name" value="PDDEXK_lambda_exonuclease-like"/>
    <property type="match status" value="1"/>
</dbReference>
<accession>A0ABD3XUG0</accession>
<keyword evidence="6" id="KW-1185">Reference proteome</keyword>
<dbReference type="GO" id="GO:0008270">
    <property type="term" value="F:zinc ion binding"/>
    <property type="evidence" value="ECO:0007669"/>
    <property type="project" value="UniProtKB-KW"/>
</dbReference>
<dbReference type="InterPro" id="IPR011604">
    <property type="entry name" value="PDDEXK-like_dom_sf"/>
</dbReference>
<dbReference type="Proteomes" id="UP001634394">
    <property type="component" value="Unassembled WGS sequence"/>
</dbReference>
<evidence type="ECO:0000256" key="3">
    <source>
        <dbReference type="ARBA" id="ARBA00022833"/>
    </source>
</evidence>
<name>A0ABD3XUG0_SINWO</name>
<evidence type="ECO:0000313" key="5">
    <source>
        <dbReference type="EMBL" id="KAL3889805.1"/>
    </source>
</evidence>
<dbReference type="AlphaFoldDB" id="A0ABD3XUG0"/>
<keyword evidence="1" id="KW-0479">Metal-binding</keyword>
<comment type="caution">
    <text evidence="5">The sequence shown here is derived from an EMBL/GenBank/DDBJ whole genome shotgun (WGS) entry which is preliminary data.</text>
</comment>
<proteinExistence type="predicted"/>
<dbReference type="InterPro" id="IPR001965">
    <property type="entry name" value="Znf_PHD"/>
</dbReference>
<dbReference type="GO" id="GO:0006281">
    <property type="term" value="P:DNA repair"/>
    <property type="evidence" value="ECO:0007669"/>
    <property type="project" value="UniProtKB-ARBA"/>
</dbReference>
<dbReference type="EMBL" id="JBJQND010000001">
    <property type="protein sequence ID" value="KAL3889805.1"/>
    <property type="molecule type" value="Genomic_DNA"/>
</dbReference>
<evidence type="ECO:0000256" key="1">
    <source>
        <dbReference type="ARBA" id="ARBA00022723"/>
    </source>
</evidence>
<dbReference type="InterPro" id="IPR013083">
    <property type="entry name" value="Znf_RING/FYVE/PHD"/>
</dbReference>
<dbReference type="InterPro" id="IPR011011">
    <property type="entry name" value="Znf_FYVE_PHD"/>
</dbReference>
<dbReference type="Gene3D" id="3.30.40.10">
    <property type="entry name" value="Zinc/RING finger domain, C3HC4 (zinc finger)"/>
    <property type="match status" value="1"/>
</dbReference>
<dbReference type="InterPro" id="IPR011335">
    <property type="entry name" value="Restrct_endonuc-II-like"/>
</dbReference>
<sequence length="407" mass="46827">MDFQSALKKLKLSGNEYVHSDSEKQAVSNISSPTQNKVILLWDVLYQNLPKAAILSVRTKGKFSENFKPKSLFANCPIDLSQLCLCSKDTSFSDLSYEQVLDKCSATDISVSKEEASYLEKETRGQSNSLFGHRYRVGRITATNFYRVCHTSISQLSLTVLKTICASYGNKMPFYSAARTWGTKHEHTAKMEYSALVTSKHVNYKLVDSGLIINERYPQFGASPDGMISCDCCGDGCLEIKCPYSMKDKPILDVPWLLLINNKLTIDCKHTYYFQMQMQMFLSDRQYCDFYVWCPNDHHYERLYRDNELWQTMSNKALEFHSKCVMPELLCQYFSRRQVLSPIAVTNKEKMPISTQSDRKYCICGGDDDGRKMIMCESENCTKVWFCTSCIKLKHVPKGKWYCDECK</sequence>
<feature type="domain" description="Zinc finger PHD-type" evidence="4">
    <location>
        <begin position="361"/>
        <end position="407"/>
    </location>
</feature>
<dbReference type="Pfam" id="PF09588">
    <property type="entry name" value="YqaJ"/>
    <property type="match status" value="1"/>
</dbReference>
<dbReference type="SMART" id="SM00249">
    <property type="entry name" value="PHD"/>
    <property type="match status" value="1"/>
</dbReference>
<keyword evidence="2" id="KW-0863">Zinc-finger</keyword>
<dbReference type="Gene3D" id="3.90.320.10">
    <property type="match status" value="1"/>
</dbReference>
<reference evidence="5 6" key="1">
    <citation type="submission" date="2024-11" db="EMBL/GenBank/DDBJ databases">
        <title>Chromosome-level genome assembly of the freshwater bivalve Anodonta woodiana.</title>
        <authorList>
            <person name="Chen X."/>
        </authorList>
    </citation>
    <scope>NUCLEOTIDE SEQUENCE [LARGE SCALE GENOMIC DNA]</scope>
    <source>
        <strain evidence="5">MN2024</strain>
        <tissue evidence="5">Gills</tissue>
    </source>
</reference>
<dbReference type="SUPFAM" id="SSF57903">
    <property type="entry name" value="FYVE/PHD zinc finger"/>
    <property type="match status" value="1"/>
</dbReference>